<protein>
    <recommendedName>
        <fullName evidence="1">Fe2OG dioxygenase domain-containing protein</fullName>
    </recommendedName>
</protein>
<organism evidence="2">
    <name type="scientific">uncultured Caudovirales phage</name>
    <dbReference type="NCBI Taxonomy" id="2100421"/>
    <lineage>
        <taxon>Viruses</taxon>
        <taxon>Duplodnaviria</taxon>
        <taxon>Heunggongvirae</taxon>
        <taxon>Uroviricota</taxon>
        <taxon>Caudoviricetes</taxon>
        <taxon>Peduoviridae</taxon>
        <taxon>Maltschvirus</taxon>
        <taxon>Maltschvirus maltsch</taxon>
    </lineage>
</organism>
<accession>A0A6J5NCJ3</accession>
<evidence type="ECO:0000259" key="1">
    <source>
        <dbReference type="PROSITE" id="PS51471"/>
    </source>
</evidence>
<proteinExistence type="predicted"/>
<name>A0A6J5NCJ3_9CAUD</name>
<dbReference type="PROSITE" id="PS51471">
    <property type="entry name" value="FE2OG_OXY"/>
    <property type="match status" value="1"/>
</dbReference>
<gene>
    <name evidence="2" type="ORF">UFOVP658_168</name>
</gene>
<reference evidence="2" key="1">
    <citation type="submission" date="2020-04" db="EMBL/GenBank/DDBJ databases">
        <authorList>
            <person name="Chiriac C."/>
            <person name="Salcher M."/>
            <person name="Ghai R."/>
            <person name="Kavagutti S V."/>
        </authorList>
    </citation>
    <scope>NUCLEOTIDE SEQUENCE</scope>
</reference>
<feature type="domain" description="Fe2OG dioxygenase" evidence="1">
    <location>
        <begin position="103"/>
        <end position="207"/>
    </location>
</feature>
<dbReference type="EMBL" id="LR796639">
    <property type="protein sequence ID" value="CAB4156809.1"/>
    <property type="molecule type" value="Genomic_DNA"/>
</dbReference>
<dbReference type="Gene3D" id="2.60.120.620">
    <property type="entry name" value="q2cbj1_9rhob like domain"/>
    <property type="match status" value="1"/>
</dbReference>
<sequence>MSEAMEEVSLIEPGHFGAGPENIIIIKDFVDSDDLKRVQEFVQTINEWENPKQDEFNEDGTCIYDASYWWDRMCSGEIIKRLSPEIYDLINKYIFKMASIIEQKHLVSVYCRPPVLIKWNPGNLQSPHADKQLNDGSPNPFPTYDLNSVIYWNDEFEGGEIYYPQHNIELKIEPGMAVAHPGDIHYIHGVKEVLSGLRWTTPSFYTVTKLGR</sequence>
<dbReference type="InterPro" id="IPR005123">
    <property type="entry name" value="Oxoglu/Fe-dep_dioxygenase_dom"/>
</dbReference>
<evidence type="ECO:0000313" key="2">
    <source>
        <dbReference type="EMBL" id="CAB4156809.1"/>
    </source>
</evidence>